<dbReference type="RefSeq" id="WP_166529858.1">
    <property type="nucleotide sequence ID" value="NZ_CP115959.1"/>
</dbReference>
<dbReference type="InterPro" id="IPR052349">
    <property type="entry name" value="Metallo-hydrolase_Enzymes"/>
</dbReference>
<proteinExistence type="predicted"/>
<feature type="domain" description="Amidohydrolase 3" evidence="3">
    <location>
        <begin position="58"/>
        <end position="402"/>
    </location>
</feature>
<sequence>MKNDYWLTNVRLETGYRYGNSMIIGTETEHFHIRIVDGKVNKIIPANIPLDTNVPRHDAKHYLMLPAFRDMHIHIDKTYYGGNWRAPTLATKGIWTRLEEEETLLRQLLPVVEERAGILINLLLQSGSTHIRTHCNVDPIIGLNNLEATLRALETFKDKASVEIVAFPQHGLLRSDAVSLMREALKTGASLVGGIDPASIDNHIEKSLQTVFDLAIEANADIDIHLHDPGHLGIFTCRRLAAVTEEAGWQGRVTISHALALADIATEEVSEVAALLAHHGISITSSVPLGRTIPIPLLQEKGVAVSLGDDSIIDHWSPFGKGDSLEKVGTLAERFHLKDEQSLGQALGFITGGITPLNQNGEMIWPKAGDDANFVFVDASCSAEAVARRAQRIAVLYKGKIVAGAM</sequence>
<dbReference type="Gene3D" id="3.20.20.140">
    <property type="entry name" value="Metal-dependent hydrolases"/>
    <property type="match status" value="1"/>
</dbReference>
<dbReference type="GO" id="GO:0016814">
    <property type="term" value="F:hydrolase activity, acting on carbon-nitrogen (but not peptide) bonds, in cyclic amidines"/>
    <property type="evidence" value="ECO:0007669"/>
    <property type="project" value="TreeGrafter"/>
</dbReference>
<dbReference type="NCBIfam" id="NF005312">
    <property type="entry name" value="PRK06846.1"/>
    <property type="match status" value="1"/>
</dbReference>
<reference evidence="4" key="1">
    <citation type="submission" date="2021-04" db="EMBL/GenBank/DDBJ databases">
        <title>Isolation and polyphasic classification of algal microorganism.</title>
        <authorList>
            <person name="Wang S."/>
        </authorList>
    </citation>
    <scope>NUCLEOTIDE SEQUENCE</scope>
    <source>
        <strain evidence="4">720a</strain>
    </source>
</reference>
<evidence type="ECO:0000313" key="4">
    <source>
        <dbReference type="EMBL" id="MBR7794769.1"/>
    </source>
</evidence>
<dbReference type="PANTHER" id="PTHR32027">
    <property type="entry name" value="CYTOSINE DEAMINASE"/>
    <property type="match status" value="1"/>
</dbReference>
<dbReference type="CDD" id="cd01293">
    <property type="entry name" value="Bact_CD"/>
    <property type="match status" value="1"/>
</dbReference>
<keyword evidence="2" id="KW-0378">Hydrolase</keyword>
<evidence type="ECO:0000313" key="5">
    <source>
        <dbReference type="Proteomes" id="UP000675284"/>
    </source>
</evidence>
<evidence type="ECO:0000259" key="3">
    <source>
        <dbReference type="Pfam" id="PF07969"/>
    </source>
</evidence>
<dbReference type="EMBL" id="JAGSOT010000003">
    <property type="protein sequence ID" value="MBR7794769.1"/>
    <property type="molecule type" value="Genomic_DNA"/>
</dbReference>
<gene>
    <name evidence="4" type="ORF">KCX74_01785</name>
</gene>
<organism evidence="4 5">
    <name type="scientific">Virgibacillus salarius</name>
    <dbReference type="NCBI Taxonomy" id="447199"/>
    <lineage>
        <taxon>Bacteria</taxon>
        <taxon>Bacillati</taxon>
        <taxon>Bacillota</taxon>
        <taxon>Bacilli</taxon>
        <taxon>Bacillales</taxon>
        <taxon>Bacillaceae</taxon>
        <taxon>Virgibacillus</taxon>
    </lineage>
</organism>
<dbReference type="PANTHER" id="PTHR32027:SF9">
    <property type="entry name" value="BLL3847 PROTEIN"/>
    <property type="match status" value="1"/>
</dbReference>
<keyword evidence="1" id="KW-0479">Metal-binding</keyword>
<comment type="caution">
    <text evidence="4">The sequence shown here is derived from an EMBL/GenBank/DDBJ whole genome shotgun (WGS) entry which is preliminary data.</text>
</comment>
<dbReference type="GO" id="GO:0046872">
    <property type="term" value="F:metal ion binding"/>
    <property type="evidence" value="ECO:0007669"/>
    <property type="project" value="UniProtKB-KW"/>
</dbReference>
<dbReference type="InterPro" id="IPR032466">
    <property type="entry name" value="Metal_Hydrolase"/>
</dbReference>
<dbReference type="SUPFAM" id="SSF51556">
    <property type="entry name" value="Metallo-dependent hydrolases"/>
    <property type="match status" value="1"/>
</dbReference>
<keyword evidence="5" id="KW-1185">Reference proteome</keyword>
<protein>
    <submittedName>
        <fullName evidence="4">Amidohydrolase family protein</fullName>
    </submittedName>
</protein>
<dbReference type="InterPro" id="IPR013108">
    <property type="entry name" value="Amidohydro_3"/>
</dbReference>
<accession>A0A941DPX4</accession>
<name>A0A941DPX4_9BACI</name>
<dbReference type="InterPro" id="IPR011059">
    <property type="entry name" value="Metal-dep_hydrolase_composite"/>
</dbReference>
<dbReference type="Pfam" id="PF07969">
    <property type="entry name" value="Amidohydro_3"/>
    <property type="match status" value="1"/>
</dbReference>
<dbReference type="AlphaFoldDB" id="A0A941DPX4"/>
<evidence type="ECO:0000256" key="2">
    <source>
        <dbReference type="ARBA" id="ARBA00022801"/>
    </source>
</evidence>
<dbReference type="FunFam" id="3.20.20.140:FF:000019">
    <property type="entry name" value="Cytosine deaminase"/>
    <property type="match status" value="1"/>
</dbReference>
<dbReference type="Proteomes" id="UP000675284">
    <property type="component" value="Unassembled WGS sequence"/>
</dbReference>
<evidence type="ECO:0000256" key="1">
    <source>
        <dbReference type="ARBA" id="ARBA00022723"/>
    </source>
</evidence>
<dbReference type="Gene3D" id="2.30.40.10">
    <property type="entry name" value="Urease, subunit C, domain 1"/>
    <property type="match status" value="1"/>
</dbReference>
<dbReference type="GO" id="GO:0019239">
    <property type="term" value="F:deaminase activity"/>
    <property type="evidence" value="ECO:0007669"/>
    <property type="project" value="UniProtKB-ARBA"/>
</dbReference>